<keyword evidence="3" id="KW-1185">Reference proteome</keyword>
<dbReference type="Proteomes" id="UP001530377">
    <property type="component" value="Unassembled WGS sequence"/>
</dbReference>
<feature type="region of interest" description="Disordered" evidence="1">
    <location>
        <begin position="53"/>
        <end position="82"/>
    </location>
</feature>
<accession>A0ABD3R2I8</accession>
<proteinExistence type="predicted"/>
<evidence type="ECO:0000313" key="2">
    <source>
        <dbReference type="EMBL" id="KAL3806552.1"/>
    </source>
</evidence>
<sequence>MGYTHWGQQVFHFPSAIPLLPDQTTRIVGTMEMMRTKESARLYNVRFRFTTSRRKTSGSDDKDGRGAVLMKGKQEELVYQMP</sequence>
<organism evidence="2 3">
    <name type="scientific">Cyclostephanos tholiformis</name>
    <dbReference type="NCBI Taxonomy" id="382380"/>
    <lineage>
        <taxon>Eukaryota</taxon>
        <taxon>Sar</taxon>
        <taxon>Stramenopiles</taxon>
        <taxon>Ochrophyta</taxon>
        <taxon>Bacillariophyta</taxon>
        <taxon>Coscinodiscophyceae</taxon>
        <taxon>Thalassiosirophycidae</taxon>
        <taxon>Stephanodiscales</taxon>
        <taxon>Stephanodiscaceae</taxon>
        <taxon>Cyclostephanos</taxon>
    </lineage>
</organism>
<comment type="caution">
    <text evidence="2">The sequence shown here is derived from an EMBL/GenBank/DDBJ whole genome shotgun (WGS) entry which is preliminary data.</text>
</comment>
<name>A0ABD3R2I8_9STRA</name>
<evidence type="ECO:0000313" key="3">
    <source>
        <dbReference type="Proteomes" id="UP001530377"/>
    </source>
</evidence>
<reference evidence="2 3" key="1">
    <citation type="submission" date="2024-10" db="EMBL/GenBank/DDBJ databases">
        <title>Updated reference genomes for cyclostephanoid diatoms.</title>
        <authorList>
            <person name="Roberts W.R."/>
            <person name="Alverson A.J."/>
        </authorList>
    </citation>
    <scope>NUCLEOTIDE SEQUENCE [LARGE SCALE GENOMIC DNA]</scope>
    <source>
        <strain evidence="2 3">AJA228-03</strain>
    </source>
</reference>
<protein>
    <submittedName>
        <fullName evidence="2">Uncharacterized protein</fullName>
    </submittedName>
</protein>
<dbReference type="AlphaFoldDB" id="A0ABD3R2I8"/>
<dbReference type="Gene3D" id="2.70.160.11">
    <property type="entry name" value="Hnrnp arginine n-methyltransferase1"/>
    <property type="match status" value="1"/>
</dbReference>
<evidence type="ECO:0000256" key="1">
    <source>
        <dbReference type="SAM" id="MobiDB-lite"/>
    </source>
</evidence>
<gene>
    <name evidence="2" type="ORF">ACHAXA_007504</name>
</gene>
<dbReference type="EMBL" id="JALLPB020000785">
    <property type="protein sequence ID" value="KAL3806552.1"/>
    <property type="molecule type" value="Genomic_DNA"/>
</dbReference>